<dbReference type="EMBL" id="JACIEZ010000002">
    <property type="protein sequence ID" value="MBB4064503.1"/>
    <property type="molecule type" value="Genomic_DNA"/>
</dbReference>
<sequence length="186" mass="19396">MSYTDDGSGFGSGYSIGSKWGWFLALGVLITLLGIYAMVNVVMATIASIYFIAAVMLVAGVGYLIHAFQVRGWENVLYWALGGVLYLIAGIFAFMNPIAASAVLTLVMAVTLIVAGIARLVIGLRMRGSGGTYMILSGIVTALGGVLIAAGWPASSLFVLGLFLSVDLIIQGATLIGLSLALRRLA</sequence>
<evidence type="ECO:0000313" key="3">
    <source>
        <dbReference type="Proteomes" id="UP000528286"/>
    </source>
</evidence>
<dbReference type="Pfam" id="PF03729">
    <property type="entry name" value="DUF308"/>
    <property type="match status" value="1"/>
</dbReference>
<organism evidence="2 3">
    <name type="scientific">Gellertiella hungarica</name>
    <dbReference type="NCBI Taxonomy" id="1572859"/>
    <lineage>
        <taxon>Bacteria</taxon>
        <taxon>Pseudomonadati</taxon>
        <taxon>Pseudomonadota</taxon>
        <taxon>Alphaproteobacteria</taxon>
        <taxon>Hyphomicrobiales</taxon>
        <taxon>Rhizobiaceae</taxon>
        <taxon>Gellertiella</taxon>
    </lineage>
</organism>
<dbReference type="Proteomes" id="UP000528286">
    <property type="component" value="Unassembled WGS sequence"/>
</dbReference>
<dbReference type="InterPro" id="IPR052712">
    <property type="entry name" value="Acid_resist_chaperone_HdeD"/>
</dbReference>
<keyword evidence="3" id="KW-1185">Reference proteome</keyword>
<feature type="transmembrane region" description="Helical" evidence="1">
    <location>
        <begin position="76"/>
        <end position="95"/>
    </location>
</feature>
<feature type="transmembrane region" description="Helical" evidence="1">
    <location>
        <begin position="133"/>
        <end position="152"/>
    </location>
</feature>
<gene>
    <name evidence="2" type="ORF">GGR23_001680</name>
</gene>
<feature type="transmembrane region" description="Helical" evidence="1">
    <location>
        <begin position="158"/>
        <end position="182"/>
    </location>
</feature>
<name>A0A7W6J5V1_9HYPH</name>
<evidence type="ECO:0000313" key="2">
    <source>
        <dbReference type="EMBL" id="MBB4064503.1"/>
    </source>
</evidence>
<dbReference type="InterPro" id="IPR005325">
    <property type="entry name" value="DUF308_memb"/>
</dbReference>
<keyword evidence="1" id="KW-1133">Transmembrane helix</keyword>
<proteinExistence type="predicted"/>
<comment type="caution">
    <text evidence="2">The sequence shown here is derived from an EMBL/GenBank/DDBJ whole genome shotgun (WGS) entry which is preliminary data.</text>
</comment>
<dbReference type="GO" id="GO:0005886">
    <property type="term" value="C:plasma membrane"/>
    <property type="evidence" value="ECO:0007669"/>
    <property type="project" value="TreeGrafter"/>
</dbReference>
<dbReference type="PANTHER" id="PTHR34989">
    <property type="entry name" value="PROTEIN HDED"/>
    <property type="match status" value="1"/>
</dbReference>
<dbReference type="AlphaFoldDB" id="A0A7W6J5V1"/>
<keyword evidence="1" id="KW-0472">Membrane</keyword>
<reference evidence="2 3" key="1">
    <citation type="submission" date="2020-08" db="EMBL/GenBank/DDBJ databases">
        <title>Genomic Encyclopedia of Type Strains, Phase IV (KMG-IV): sequencing the most valuable type-strain genomes for metagenomic binning, comparative biology and taxonomic classification.</title>
        <authorList>
            <person name="Goeker M."/>
        </authorList>
    </citation>
    <scope>NUCLEOTIDE SEQUENCE [LARGE SCALE GENOMIC DNA]</scope>
    <source>
        <strain evidence="2 3">DSM 29853</strain>
    </source>
</reference>
<accession>A0A7W6J5V1</accession>
<feature type="transmembrane region" description="Helical" evidence="1">
    <location>
        <begin position="101"/>
        <end position="121"/>
    </location>
</feature>
<dbReference type="RefSeq" id="WP_183365715.1">
    <property type="nucleotide sequence ID" value="NZ_JACIEZ010000002.1"/>
</dbReference>
<feature type="transmembrane region" description="Helical" evidence="1">
    <location>
        <begin position="20"/>
        <end position="39"/>
    </location>
</feature>
<keyword evidence="1" id="KW-0812">Transmembrane</keyword>
<feature type="transmembrane region" description="Helical" evidence="1">
    <location>
        <begin position="45"/>
        <end position="64"/>
    </location>
</feature>
<evidence type="ECO:0000256" key="1">
    <source>
        <dbReference type="SAM" id="Phobius"/>
    </source>
</evidence>
<protein>
    <submittedName>
        <fullName evidence="2">Uncharacterized membrane protein HdeD (DUF308 family)</fullName>
    </submittedName>
</protein>
<dbReference type="PANTHER" id="PTHR34989:SF1">
    <property type="entry name" value="PROTEIN HDED"/>
    <property type="match status" value="1"/>
</dbReference>